<evidence type="ECO:0000313" key="1">
    <source>
        <dbReference type="EMBL" id="AQW88828.1"/>
    </source>
</evidence>
<dbReference type="Proteomes" id="UP000221837">
    <property type="component" value="Genome"/>
</dbReference>
<name>A0A1S6UAR8_9CAUD</name>
<dbReference type="EMBL" id="KY630187">
    <property type="protein sequence ID" value="AQW88828.1"/>
    <property type="molecule type" value="Genomic_DNA"/>
</dbReference>
<sequence length="68" mass="7646">MAFQSNDIFTFDPAWIYKFTLMGGLQITGTIIRPFDNGIVLNDGTHIPTDKIVCFVPISIIKENETPE</sequence>
<reference evidence="1" key="1">
    <citation type="submission" date="2017-02" db="EMBL/GenBank/DDBJ databases">
        <title>Genome sequence of Serratia marcescens phage BF.</title>
        <authorList>
            <person name="Casey E."/>
            <person name="Fitzgerald B."/>
            <person name="Mahony J."/>
            <person name="Lugli G."/>
            <person name="Ventura M."/>
            <person name="van Sinderen D."/>
        </authorList>
    </citation>
    <scope>NUCLEOTIDE SEQUENCE [LARGE SCALE GENOMIC DNA]</scope>
</reference>
<organism evidence="1 2">
    <name type="scientific">Serratia phage BF</name>
    <dbReference type="NCBI Taxonomy" id="1962671"/>
    <lineage>
        <taxon>Viruses</taxon>
        <taxon>Duplodnaviria</taxon>
        <taxon>Heunggongvirae</taxon>
        <taxon>Uroviricota</taxon>
        <taxon>Caudoviricetes</taxon>
        <taxon>Eneladusvirus</taxon>
        <taxon>Eneladusvirus BF</taxon>
    </lineage>
</organism>
<gene>
    <name evidence="1" type="ORF">BF_0303</name>
</gene>
<protein>
    <submittedName>
        <fullName evidence="1">Uncharacterized protein</fullName>
    </submittedName>
</protein>
<evidence type="ECO:0000313" key="2">
    <source>
        <dbReference type="Proteomes" id="UP000221837"/>
    </source>
</evidence>
<dbReference type="OrthoDB" id="39239at10239"/>
<proteinExistence type="predicted"/>
<keyword evidence="2" id="KW-1185">Reference proteome</keyword>
<accession>A0A1S6UAR8</accession>